<keyword evidence="2" id="KW-1185">Reference proteome</keyword>
<dbReference type="InterPro" id="IPR046163">
    <property type="entry name" value="DUF6165"/>
</dbReference>
<dbReference type="Proteomes" id="UP000621447">
    <property type="component" value="Unassembled WGS sequence"/>
</dbReference>
<comment type="caution">
    <text evidence="1">The sequence shown here is derived from an EMBL/GenBank/DDBJ whole genome shotgun (WGS) entry which is preliminary data.</text>
</comment>
<reference evidence="1 2" key="1">
    <citation type="submission" date="2020-06" db="EMBL/GenBank/DDBJ databases">
        <title>Sphingomonas hominis sp. nov., a member of the Sphingomonas, isolated from the hair of a 22-year-old girl.</title>
        <authorList>
            <person name="Zhang D.-F."/>
            <person name="Cui X.-W."/>
        </authorList>
    </citation>
    <scope>NUCLEOTIDE SEQUENCE [LARGE SCALE GENOMIC DNA]</scope>
    <source>
        <strain evidence="1 2">HHU CXW</strain>
    </source>
</reference>
<sequence>MASRISPNVPVSWGELLDKISILEIKRERIVRADARANVMNEHRLLSEFGDMALRSDGVAPLYATLKAVNEDLWEIEDAIREQEAAGTFGAEFISLARAVYHRNDERAAIKRAINETMGSDLIEEKSYADMRQVPVHTSARAGGAGLMAAR</sequence>
<evidence type="ECO:0000313" key="1">
    <source>
        <dbReference type="EMBL" id="NTS66263.1"/>
    </source>
</evidence>
<dbReference type="RefSeq" id="WP_174194888.1">
    <property type="nucleotide sequence ID" value="NZ_JABULH010000006.1"/>
</dbReference>
<dbReference type="EMBL" id="JABULH010000006">
    <property type="protein sequence ID" value="NTS66263.1"/>
    <property type="molecule type" value="Genomic_DNA"/>
</dbReference>
<protein>
    <submittedName>
        <fullName evidence="1">Uncharacterized protein</fullName>
    </submittedName>
</protein>
<proteinExistence type="predicted"/>
<dbReference type="Pfam" id="PF19662">
    <property type="entry name" value="DUF6165"/>
    <property type="match status" value="1"/>
</dbReference>
<name>A0ABX2JIM5_9SPHN</name>
<gene>
    <name evidence="1" type="ORF">HRV97_13955</name>
</gene>
<evidence type="ECO:0000313" key="2">
    <source>
        <dbReference type="Proteomes" id="UP000621447"/>
    </source>
</evidence>
<organism evidence="1 2">
    <name type="scientific">Sphingomonas hominis</name>
    <dbReference type="NCBI Taxonomy" id="2741495"/>
    <lineage>
        <taxon>Bacteria</taxon>
        <taxon>Pseudomonadati</taxon>
        <taxon>Pseudomonadota</taxon>
        <taxon>Alphaproteobacteria</taxon>
        <taxon>Sphingomonadales</taxon>
        <taxon>Sphingomonadaceae</taxon>
        <taxon>Sphingomonas</taxon>
    </lineage>
</organism>
<accession>A0ABX2JIM5</accession>